<dbReference type="InterPro" id="IPR001077">
    <property type="entry name" value="COMT_C"/>
</dbReference>
<keyword evidence="3" id="KW-0949">S-adenosyl-L-methionine</keyword>
<dbReference type="PANTHER" id="PTHR43712:SF2">
    <property type="entry name" value="O-METHYLTRANSFERASE CICE"/>
    <property type="match status" value="1"/>
</dbReference>
<dbReference type="STRING" id="54.SAMN02745121_07447"/>
<dbReference type="EMBL" id="FOMX01000034">
    <property type="protein sequence ID" value="SFF19657.1"/>
    <property type="molecule type" value="Genomic_DNA"/>
</dbReference>
<evidence type="ECO:0000256" key="2">
    <source>
        <dbReference type="ARBA" id="ARBA00022679"/>
    </source>
</evidence>
<evidence type="ECO:0000259" key="4">
    <source>
        <dbReference type="Pfam" id="PF00891"/>
    </source>
</evidence>
<feature type="domain" description="O-methyltransferase C-terminal" evidence="4">
    <location>
        <begin position="175"/>
        <end position="281"/>
    </location>
</feature>
<keyword evidence="2 5" id="KW-0808">Transferase</keyword>
<name>A0A1I2GS49_9BACT</name>
<dbReference type="SUPFAM" id="SSF53335">
    <property type="entry name" value="S-adenosyl-L-methionine-dependent methyltransferases"/>
    <property type="match status" value="1"/>
</dbReference>
<dbReference type="InterPro" id="IPR016461">
    <property type="entry name" value="COMT-like"/>
</dbReference>
<evidence type="ECO:0000256" key="3">
    <source>
        <dbReference type="ARBA" id="ARBA00022691"/>
    </source>
</evidence>
<dbReference type="GO" id="GO:0032259">
    <property type="term" value="P:methylation"/>
    <property type="evidence" value="ECO:0007669"/>
    <property type="project" value="UniProtKB-KW"/>
</dbReference>
<dbReference type="AlphaFoldDB" id="A0A1I2GS49"/>
<keyword evidence="6" id="KW-1185">Reference proteome</keyword>
<dbReference type="InterPro" id="IPR029063">
    <property type="entry name" value="SAM-dependent_MTases_sf"/>
</dbReference>
<dbReference type="CDD" id="cd02440">
    <property type="entry name" value="AdoMet_MTases"/>
    <property type="match status" value="1"/>
</dbReference>
<dbReference type="Gene3D" id="1.10.10.10">
    <property type="entry name" value="Winged helix-like DNA-binding domain superfamily/Winged helix DNA-binding domain"/>
    <property type="match status" value="1"/>
</dbReference>
<sequence length="350" mass="37954">MSPTLATTLHWIWNGARAREVIEVALDSGLVADLEAAPDAPLAALAERHRMLPERLYKLLDALESLGLVVRTPAFAEASAARYRLADGAAAALAQVCGRERDRERYPWRALHGELTAVLRGAPGVPREGFAWPPATAEQTERFEASMVAGLGPIIASFQAHAARLFAGRHDRPLRVLDVGGGDGTLARWIAETHPHVRVDVLNLPAVRPLFERVRADSSARDRLGFVALDFLAEPLPPGYDLVTFVRVLHDWPAEVAERLLAGAAAALAPGGRVVVCEEFRTPERLAAQFFWTYFLIGVDGCASRLREAEAYVAWLTRLGLEDVAVLPGAHELVAGTARPSTAVMPSQPQ</sequence>
<dbReference type="OrthoDB" id="582216at2"/>
<dbReference type="RefSeq" id="WP_096327051.1">
    <property type="nucleotide sequence ID" value="NZ_FOMX01000034.1"/>
</dbReference>
<gene>
    <name evidence="5" type="ORF">SAMN02745121_07447</name>
</gene>
<accession>A0A1I2GS49</accession>
<evidence type="ECO:0000256" key="1">
    <source>
        <dbReference type="ARBA" id="ARBA00022603"/>
    </source>
</evidence>
<dbReference type="Pfam" id="PF00891">
    <property type="entry name" value="Methyltransf_2"/>
    <property type="match status" value="1"/>
</dbReference>
<dbReference type="GO" id="GO:0008171">
    <property type="term" value="F:O-methyltransferase activity"/>
    <property type="evidence" value="ECO:0007669"/>
    <property type="project" value="InterPro"/>
</dbReference>
<organism evidence="5 6">
    <name type="scientific">Nannocystis exedens</name>
    <dbReference type="NCBI Taxonomy" id="54"/>
    <lineage>
        <taxon>Bacteria</taxon>
        <taxon>Pseudomonadati</taxon>
        <taxon>Myxococcota</taxon>
        <taxon>Polyangia</taxon>
        <taxon>Nannocystales</taxon>
        <taxon>Nannocystaceae</taxon>
        <taxon>Nannocystis</taxon>
    </lineage>
</organism>
<protein>
    <submittedName>
        <fullName evidence="5">O-methyltransferase</fullName>
    </submittedName>
</protein>
<dbReference type="Proteomes" id="UP000199400">
    <property type="component" value="Unassembled WGS sequence"/>
</dbReference>
<evidence type="ECO:0000313" key="5">
    <source>
        <dbReference type="EMBL" id="SFF19657.1"/>
    </source>
</evidence>
<proteinExistence type="predicted"/>
<dbReference type="Gene3D" id="3.40.50.150">
    <property type="entry name" value="Vaccinia Virus protein VP39"/>
    <property type="match status" value="1"/>
</dbReference>
<dbReference type="PANTHER" id="PTHR43712">
    <property type="entry name" value="PUTATIVE (AFU_ORTHOLOGUE AFUA_4G14580)-RELATED"/>
    <property type="match status" value="1"/>
</dbReference>
<dbReference type="InterPro" id="IPR036388">
    <property type="entry name" value="WH-like_DNA-bd_sf"/>
</dbReference>
<keyword evidence="1 5" id="KW-0489">Methyltransferase</keyword>
<reference evidence="6" key="1">
    <citation type="submission" date="2016-10" db="EMBL/GenBank/DDBJ databases">
        <authorList>
            <person name="Varghese N."/>
            <person name="Submissions S."/>
        </authorList>
    </citation>
    <scope>NUCLEOTIDE SEQUENCE [LARGE SCALE GENOMIC DNA]</scope>
    <source>
        <strain evidence="6">ATCC 25963</strain>
    </source>
</reference>
<evidence type="ECO:0000313" key="6">
    <source>
        <dbReference type="Proteomes" id="UP000199400"/>
    </source>
</evidence>
<dbReference type="PROSITE" id="PS51683">
    <property type="entry name" value="SAM_OMT_II"/>
    <property type="match status" value="1"/>
</dbReference>